<keyword evidence="5" id="KW-1185">Reference proteome</keyword>
<feature type="compositionally biased region" description="Basic and acidic residues" evidence="2">
    <location>
        <begin position="39"/>
        <end position="59"/>
    </location>
</feature>
<dbReference type="OrthoDB" id="9758578at2"/>
<feature type="region of interest" description="Disordered" evidence="2">
    <location>
        <begin position="1"/>
        <end position="25"/>
    </location>
</feature>
<sequence length="621" mass="65943">MPPDPVPGHGRPYDHGGRQPAQRGLPHLLGGLAARPRLDHLVPGRPRVPEADPAGHHSEGLAVRPAGVLLSGDHYRQPRRPGPAGRPRPGDAAVVAARRQHHRLRRAPRVSAPTDVDFDRLVAELVERVLDDPTGALGPSVYETARLVSLAPWLDGDAARVRYLLDEQRSDGSWGGPGGYALVPTLSATEALLAVLGREGGELPLPPAALVEAARRGLAAAAALVACSAEEPVPSTVVFFMVIPALVEGINARLAVLGGGPVQPLALPHGLTDEALRGLRGGAWRNPLAGHYLEIVGPAAVGAAEMEPVDGVVGCSAAATAAWLGPREPADPAHPSVRFLRQAQERGSGAVAAMTSIVYYERAWIAGNLATAGVEREVLAPLLKELPGDVGRSGAPTAPGFAYEAETSAIVLTALARLGAPQEPEYLWQYDARSHFMSTIPEHEPSTTTNAHILEALGCHLADGPAEGDRYRDAVARIASWLRDRQGPDGSWSDKWHASPYFATMRCALALHRYAGPASAEALGRSVDWLLHRQHEDGSWGRWDGTPEETAYAIRTLLELTADGDARSEEATQAVHRGCAFLLKQGLDAEHHPPLWIGKELYAPGHLVHAAVLGALIAARR</sequence>
<dbReference type="InterPro" id="IPR032696">
    <property type="entry name" value="SQ_cyclase_C"/>
</dbReference>
<dbReference type="Gene3D" id="1.50.10.20">
    <property type="match status" value="1"/>
</dbReference>
<dbReference type="KEGG" id="stir:DDW44_28140"/>
<dbReference type="AlphaFoldDB" id="A0A2S1T0P0"/>
<evidence type="ECO:0000256" key="2">
    <source>
        <dbReference type="SAM" id="MobiDB-lite"/>
    </source>
</evidence>
<dbReference type="EMBL" id="CP029188">
    <property type="protein sequence ID" value="AWI32239.1"/>
    <property type="molecule type" value="Genomic_DNA"/>
</dbReference>
<accession>A0A2S1T0P0</accession>
<organism evidence="4 5">
    <name type="scientific">Streptomyces tirandamycinicus</name>
    <dbReference type="NCBI Taxonomy" id="2174846"/>
    <lineage>
        <taxon>Bacteria</taxon>
        <taxon>Bacillati</taxon>
        <taxon>Actinomycetota</taxon>
        <taxon>Actinomycetes</taxon>
        <taxon>Kitasatosporales</taxon>
        <taxon>Streptomycetaceae</taxon>
        <taxon>Streptomyces</taxon>
    </lineage>
</organism>
<protein>
    <recommendedName>
        <fullName evidence="3">Squalene cyclase C-terminal domain-containing protein</fullName>
    </recommendedName>
</protein>
<dbReference type="SUPFAM" id="SSF48239">
    <property type="entry name" value="Terpenoid cyclases/Protein prenyltransferases"/>
    <property type="match status" value="1"/>
</dbReference>
<name>A0A2S1T0P0_9ACTN</name>
<dbReference type="Gene3D" id="1.50.10.160">
    <property type="match status" value="1"/>
</dbReference>
<gene>
    <name evidence="4" type="ORF">DDW44_28140</name>
</gene>
<proteinExistence type="predicted"/>
<evidence type="ECO:0000313" key="5">
    <source>
        <dbReference type="Proteomes" id="UP000244900"/>
    </source>
</evidence>
<reference evidence="4 5" key="1">
    <citation type="submission" date="2018-05" db="EMBL/GenBank/DDBJ databases">
        <title>Complete genome sequence of sponge-derived Streptomyces sp. HNM0039.</title>
        <authorList>
            <person name="Huang X."/>
            <person name="Zhou S."/>
        </authorList>
    </citation>
    <scope>NUCLEOTIDE SEQUENCE [LARGE SCALE GENOMIC DNA]</scope>
    <source>
        <strain evidence="4 5">HNM0039</strain>
    </source>
</reference>
<evidence type="ECO:0000259" key="3">
    <source>
        <dbReference type="Pfam" id="PF13243"/>
    </source>
</evidence>
<feature type="domain" description="Squalene cyclase C-terminal" evidence="3">
    <location>
        <begin position="445"/>
        <end position="584"/>
    </location>
</feature>
<dbReference type="GO" id="GO:0046872">
    <property type="term" value="F:metal ion binding"/>
    <property type="evidence" value="ECO:0007669"/>
    <property type="project" value="UniProtKB-KW"/>
</dbReference>
<evidence type="ECO:0000256" key="1">
    <source>
        <dbReference type="ARBA" id="ARBA00022723"/>
    </source>
</evidence>
<evidence type="ECO:0000313" key="4">
    <source>
        <dbReference type="EMBL" id="AWI32239.1"/>
    </source>
</evidence>
<dbReference type="Proteomes" id="UP000244900">
    <property type="component" value="Chromosome"/>
</dbReference>
<dbReference type="InterPro" id="IPR008930">
    <property type="entry name" value="Terpenoid_cyclase/PrenylTrfase"/>
</dbReference>
<keyword evidence="1" id="KW-0479">Metal-binding</keyword>
<dbReference type="Pfam" id="PF13243">
    <property type="entry name" value="SQHop_cyclase_C"/>
    <property type="match status" value="1"/>
</dbReference>
<feature type="region of interest" description="Disordered" evidence="2">
    <location>
        <begin position="39"/>
        <end position="60"/>
    </location>
</feature>
<dbReference type="UniPathway" id="UPA00337"/>